<gene>
    <name evidence="2" type="ORF">GALMADRAFT_160387</name>
</gene>
<feature type="region of interest" description="Disordered" evidence="1">
    <location>
        <begin position="1"/>
        <end position="25"/>
    </location>
</feature>
<organism evidence="2 3">
    <name type="scientific">Galerina marginata (strain CBS 339.88)</name>
    <dbReference type="NCBI Taxonomy" id="685588"/>
    <lineage>
        <taxon>Eukaryota</taxon>
        <taxon>Fungi</taxon>
        <taxon>Dikarya</taxon>
        <taxon>Basidiomycota</taxon>
        <taxon>Agaricomycotina</taxon>
        <taxon>Agaricomycetes</taxon>
        <taxon>Agaricomycetidae</taxon>
        <taxon>Agaricales</taxon>
        <taxon>Agaricineae</taxon>
        <taxon>Strophariaceae</taxon>
        <taxon>Galerina</taxon>
    </lineage>
</organism>
<keyword evidence="3" id="KW-1185">Reference proteome</keyword>
<protein>
    <submittedName>
        <fullName evidence="2">Uncharacterized protein</fullName>
    </submittedName>
</protein>
<evidence type="ECO:0000256" key="1">
    <source>
        <dbReference type="SAM" id="MobiDB-lite"/>
    </source>
</evidence>
<dbReference type="HOGENOM" id="CLU_1713401_0_0_1"/>
<feature type="region of interest" description="Disordered" evidence="1">
    <location>
        <begin position="83"/>
        <end position="109"/>
    </location>
</feature>
<sequence length="153" mass="16171">MRLRVMGSTAGRESDQRHYCPSSSFGHEGAVRAQALSFTPESPYTPAAHLVPPSSWSELQPVLLPGPTTYLSPAHPFSSSVSPVRVGAVTSSRSPQPTQPGRGPSLPSLIAHPVPPALTRPTRTASAIGTSFSLSCATTWARPYCLPASRRTP</sequence>
<proteinExistence type="predicted"/>
<evidence type="ECO:0000313" key="3">
    <source>
        <dbReference type="Proteomes" id="UP000027222"/>
    </source>
</evidence>
<dbReference type="Proteomes" id="UP000027222">
    <property type="component" value="Unassembled WGS sequence"/>
</dbReference>
<accession>A0A067SFD4</accession>
<reference evidence="3" key="1">
    <citation type="journal article" date="2014" name="Proc. Natl. Acad. Sci. U.S.A.">
        <title>Extensive sampling of basidiomycete genomes demonstrates inadequacy of the white-rot/brown-rot paradigm for wood decay fungi.</title>
        <authorList>
            <person name="Riley R."/>
            <person name="Salamov A.A."/>
            <person name="Brown D.W."/>
            <person name="Nagy L.G."/>
            <person name="Floudas D."/>
            <person name="Held B.W."/>
            <person name="Levasseur A."/>
            <person name="Lombard V."/>
            <person name="Morin E."/>
            <person name="Otillar R."/>
            <person name="Lindquist E.A."/>
            <person name="Sun H."/>
            <person name="LaButti K.M."/>
            <person name="Schmutz J."/>
            <person name="Jabbour D."/>
            <person name="Luo H."/>
            <person name="Baker S.E."/>
            <person name="Pisabarro A.G."/>
            <person name="Walton J.D."/>
            <person name="Blanchette R.A."/>
            <person name="Henrissat B."/>
            <person name="Martin F."/>
            <person name="Cullen D."/>
            <person name="Hibbett D.S."/>
            <person name="Grigoriev I.V."/>
        </authorList>
    </citation>
    <scope>NUCLEOTIDE SEQUENCE [LARGE SCALE GENOMIC DNA]</scope>
    <source>
        <strain evidence="3">CBS 339.88</strain>
    </source>
</reference>
<dbReference type="EMBL" id="KL142401">
    <property type="protein sequence ID" value="KDR69621.1"/>
    <property type="molecule type" value="Genomic_DNA"/>
</dbReference>
<name>A0A067SFD4_GALM3</name>
<evidence type="ECO:0000313" key="2">
    <source>
        <dbReference type="EMBL" id="KDR69621.1"/>
    </source>
</evidence>
<dbReference type="AlphaFoldDB" id="A0A067SFD4"/>